<keyword evidence="1" id="KW-0732">Signal</keyword>
<feature type="signal peptide" evidence="1">
    <location>
        <begin position="1"/>
        <end position="23"/>
    </location>
</feature>
<evidence type="ECO:0008006" key="3">
    <source>
        <dbReference type="Google" id="ProtNLM"/>
    </source>
</evidence>
<dbReference type="AlphaFoldDB" id="A0A6J4JYR9"/>
<feature type="chain" id="PRO_5026852974" description="Nuclear transport factor 2 family protein" evidence="1">
    <location>
        <begin position="24"/>
        <end position="157"/>
    </location>
</feature>
<organism evidence="2">
    <name type="scientific">uncultured Cytophagales bacterium</name>
    <dbReference type="NCBI Taxonomy" id="158755"/>
    <lineage>
        <taxon>Bacteria</taxon>
        <taxon>Pseudomonadati</taxon>
        <taxon>Bacteroidota</taxon>
        <taxon>Sphingobacteriia</taxon>
        <taxon>Sphingobacteriales</taxon>
        <taxon>environmental samples</taxon>
    </lineage>
</organism>
<dbReference type="Pfam" id="PF12893">
    <property type="entry name" value="Lumazine_bd_2"/>
    <property type="match status" value="1"/>
</dbReference>
<name>A0A6J4JYR9_9SPHI</name>
<reference evidence="2" key="1">
    <citation type="submission" date="2020-02" db="EMBL/GenBank/DDBJ databases">
        <authorList>
            <person name="Meier V. D."/>
        </authorList>
    </citation>
    <scope>NUCLEOTIDE SEQUENCE</scope>
    <source>
        <strain evidence="2">AVDCRST_MAG56</strain>
    </source>
</reference>
<dbReference type="InterPro" id="IPR032710">
    <property type="entry name" value="NTF2-like_dom_sf"/>
</dbReference>
<protein>
    <recommendedName>
        <fullName evidence="3">Nuclear transport factor 2 family protein</fullName>
    </recommendedName>
</protein>
<dbReference type="InterPro" id="IPR039437">
    <property type="entry name" value="FrzH/put_lumazine-bd"/>
</dbReference>
<evidence type="ECO:0000256" key="1">
    <source>
        <dbReference type="SAM" id="SignalP"/>
    </source>
</evidence>
<accession>A0A6J4JYR9</accession>
<gene>
    <name evidence="2" type="ORF">AVDCRST_MAG56-4570</name>
</gene>
<dbReference type="Gene3D" id="3.10.450.50">
    <property type="match status" value="1"/>
</dbReference>
<sequence length="157" mass="17280">MIRTLLRIGLAGLLTAAFVPARAQQASTDEAGIKAACLDYIDAFYKADTTLAYRSVHPTLQKRGFFYDEKAGGYSKQLEMPFPALVKLASTWNKDGKRTNAGSPRAAMVLDVADKTASAKVTAQWGIDYLHLVKENGRWYIINVLWQSPPRLTATGN</sequence>
<evidence type="ECO:0000313" key="2">
    <source>
        <dbReference type="EMBL" id="CAA9291009.1"/>
    </source>
</evidence>
<dbReference type="EMBL" id="CADCTQ010000383">
    <property type="protein sequence ID" value="CAA9291009.1"/>
    <property type="molecule type" value="Genomic_DNA"/>
</dbReference>
<proteinExistence type="predicted"/>
<dbReference type="SUPFAM" id="SSF54427">
    <property type="entry name" value="NTF2-like"/>
    <property type="match status" value="1"/>
</dbReference>